<feature type="transmembrane region" description="Helical" evidence="1">
    <location>
        <begin position="74"/>
        <end position="94"/>
    </location>
</feature>
<name>A0A3Q9BMP1_9LACT</name>
<dbReference type="InterPro" id="IPR021299">
    <property type="entry name" value="DUF2871"/>
</dbReference>
<evidence type="ECO:0000256" key="1">
    <source>
        <dbReference type="SAM" id="Phobius"/>
    </source>
</evidence>
<gene>
    <name evidence="2" type="ORF">EJN90_13600</name>
</gene>
<keyword evidence="3" id="KW-1185">Reference proteome</keyword>
<evidence type="ECO:0000313" key="3">
    <source>
        <dbReference type="Proteomes" id="UP000273326"/>
    </source>
</evidence>
<protein>
    <submittedName>
        <fullName evidence="2">DUF2871 domain-containing protein</fullName>
    </submittedName>
</protein>
<accession>A0A3Q9BMP1</accession>
<feature type="transmembrane region" description="Helical" evidence="1">
    <location>
        <begin position="106"/>
        <end position="131"/>
    </location>
</feature>
<reference evidence="3" key="1">
    <citation type="submission" date="2018-12" db="EMBL/GenBank/DDBJ databases">
        <title>Complete genome sequencing of Jeotgalibaca sp. H21T32.</title>
        <authorList>
            <person name="Bae J.-W."/>
            <person name="Lee S.-Y."/>
        </authorList>
    </citation>
    <scope>NUCLEOTIDE SEQUENCE [LARGE SCALE GENOMIC DNA]</scope>
    <source>
        <strain evidence="3">H21T32</strain>
    </source>
</reference>
<keyword evidence="1" id="KW-1133">Transmembrane helix</keyword>
<keyword evidence="1" id="KW-0812">Transmembrane</keyword>
<feature type="transmembrane region" description="Helical" evidence="1">
    <location>
        <begin position="45"/>
        <end position="62"/>
    </location>
</feature>
<sequence>MNRLVRTSMFYMIFGLVSGLFYREFTKFNNFTGKTQLSVLHTHTLILGMFFFLFVLLLEKNFKISQQKNYRKFYLFYNIGLGITILMMLIRGSLTVLDYGALPALAGIAGVGHIIITIGLFFFFFTLLGAVSSDSK</sequence>
<dbReference type="Proteomes" id="UP000273326">
    <property type="component" value="Chromosome"/>
</dbReference>
<organism evidence="2 3">
    <name type="scientific">Jeotgalibaca ciconiae</name>
    <dbReference type="NCBI Taxonomy" id="2496265"/>
    <lineage>
        <taxon>Bacteria</taxon>
        <taxon>Bacillati</taxon>
        <taxon>Bacillota</taxon>
        <taxon>Bacilli</taxon>
        <taxon>Lactobacillales</taxon>
        <taxon>Carnobacteriaceae</taxon>
        <taxon>Jeotgalibaca</taxon>
    </lineage>
</organism>
<dbReference type="Pfam" id="PF11070">
    <property type="entry name" value="DUF2871"/>
    <property type="match status" value="1"/>
</dbReference>
<proteinExistence type="predicted"/>
<keyword evidence="1" id="KW-0472">Membrane</keyword>
<dbReference type="EMBL" id="CP034465">
    <property type="protein sequence ID" value="AZP05582.1"/>
    <property type="molecule type" value="Genomic_DNA"/>
</dbReference>
<dbReference type="KEGG" id="jeh:EJN90_13600"/>
<evidence type="ECO:0000313" key="2">
    <source>
        <dbReference type="EMBL" id="AZP05582.1"/>
    </source>
</evidence>
<dbReference type="OrthoDB" id="1644899at2"/>
<feature type="transmembrane region" description="Helical" evidence="1">
    <location>
        <begin position="7"/>
        <end position="25"/>
    </location>
</feature>
<dbReference type="RefSeq" id="WP_126112128.1">
    <property type="nucleotide sequence ID" value="NZ_CP034465.1"/>
</dbReference>
<dbReference type="AlphaFoldDB" id="A0A3Q9BMP1"/>